<sequence length="712" mass="81389">MATSLLSSPPLPSSSIPSILPPPFLKKQSKIVWKQKKCGKFRACSKEPSLQFGVSRRDLTFIALSSSLSLIFPFSGFSAEEELKMGLSVDDINAYSYLYPIEMPSKKFVFKWVETRKSERYSSAAPLSPDARLRIVSERVDIIDNLIISVSIGPPNTQFLKSKEISTWSAKDVADSVLSDKSALRVTSTQRLAESSLLDAHASEIDGETYWYYEYLVRKSPTKTSQESNLFRHYVSSTAERDGYLYTLSASTLGKQWEKMGPSLEKTVASFRLLPPTESYVPPYKDPWRGSLPANRSSPGLNFLQNVAAVFKVTLVLLDGKICLMKSIKWAMPSRPSDVLTSWENEGNCSRNKGRWNIVPASIWWKYGERNSRSSRRKVVSSILDLLYKKMERLTMMTCRIGAGWMKWIASGVLCDKKVPSKLKVAEMRMMRWMCEHTRRDRITNEDIRDKVEVASMEDKMREARLRIWYSKDTNPNLIGFSDSNWAGDVDDRKSTSEGCFYLVNNLVSWYSRKQNCVSLSTAESEYVAAGNCCSQLIWLRHITEFESAVMSDSDTEVSDFSEKIYFKAKYDKWDWYKNSVIRPEKVLDINSCDEYDLIEFLEDRQFLKTVTEKVPYVDEVIKLFYVNMKRVRDAALVTENRDRIIEYLTGVGAREEAEGRAHSDTGNAAAEEVVDIVVQREEAVERNVLLKRLRLRAKAIMKKYIAAGSYC</sequence>
<dbReference type="SUPFAM" id="SSF55724">
    <property type="entry name" value="Mog1p/PsbP-like"/>
    <property type="match status" value="1"/>
</dbReference>
<keyword evidence="4" id="KW-1185">Reference proteome</keyword>
<protein>
    <recommendedName>
        <fullName evidence="2">PsbP C-terminal domain-containing protein</fullName>
    </recommendedName>
</protein>
<proteinExistence type="predicted"/>
<evidence type="ECO:0000313" key="4">
    <source>
        <dbReference type="Proteomes" id="UP001291623"/>
    </source>
</evidence>
<dbReference type="GO" id="GO:0009654">
    <property type="term" value="C:photosystem II oxygen evolving complex"/>
    <property type="evidence" value="ECO:0007669"/>
    <property type="project" value="InterPro"/>
</dbReference>
<dbReference type="CDD" id="cd09272">
    <property type="entry name" value="RNase_HI_RT_Ty1"/>
    <property type="match status" value="1"/>
</dbReference>
<dbReference type="GO" id="GO:0005509">
    <property type="term" value="F:calcium ion binding"/>
    <property type="evidence" value="ECO:0007669"/>
    <property type="project" value="InterPro"/>
</dbReference>
<dbReference type="GO" id="GO:0019898">
    <property type="term" value="C:extrinsic component of membrane"/>
    <property type="evidence" value="ECO:0007669"/>
    <property type="project" value="InterPro"/>
</dbReference>
<reference evidence="3" key="1">
    <citation type="submission" date="2023-12" db="EMBL/GenBank/DDBJ databases">
        <title>Genome assembly of Anisodus tanguticus.</title>
        <authorList>
            <person name="Wang Y.-J."/>
        </authorList>
    </citation>
    <scope>NUCLEOTIDE SEQUENCE</scope>
    <source>
        <strain evidence="3">KB-2021</strain>
        <tissue evidence="3">Leaf</tissue>
    </source>
</reference>
<comment type="caution">
    <text evidence="3">The sequence shown here is derived from an EMBL/GenBank/DDBJ whole genome shotgun (WGS) entry which is preliminary data.</text>
</comment>
<dbReference type="GO" id="GO:0009535">
    <property type="term" value="C:chloroplast thylakoid membrane"/>
    <property type="evidence" value="ECO:0007669"/>
    <property type="project" value="UniProtKB-SubCell"/>
</dbReference>
<comment type="subcellular location">
    <subcellularLocation>
        <location evidence="1">Plastid</location>
        <location evidence="1">Chloroplast thylakoid membrane</location>
    </subcellularLocation>
</comment>
<dbReference type="Proteomes" id="UP001291623">
    <property type="component" value="Unassembled WGS sequence"/>
</dbReference>
<dbReference type="InterPro" id="IPR016123">
    <property type="entry name" value="Mog1/PsbP_a/b/a-sand"/>
</dbReference>
<evidence type="ECO:0000259" key="2">
    <source>
        <dbReference type="Pfam" id="PF01789"/>
    </source>
</evidence>
<feature type="domain" description="PsbP C-terminal" evidence="2">
    <location>
        <begin position="169"/>
        <end position="272"/>
    </location>
</feature>
<dbReference type="InterPro" id="IPR002683">
    <property type="entry name" value="PsbP_C"/>
</dbReference>
<evidence type="ECO:0000313" key="3">
    <source>
        <dbReference type="EMBL" id="KAK4355439.1"/>
    </source>
</evidence>
<dbReference type="Gene3D" id="3.40.1000.10">
    <property type="entry name" value="Mog1/PsbP, alpha/beta/alpha sandwich"/>
    <property type="match status" value="1"/>
</dbReference>
<name>A0AAE1RN35_9SOLA</name>
<gene>
    <name evidence="3" type="ORF">RND71_024410</name>
</gene>
<dbReference type="PANTHER" id="PTHR31407:SF7">
    <property type="entry name" value="PSBP DOMAIN-CONTAINING PROTEIN 5, CHLOROPLASTIC"/>
    <property type="match status" value="1"/>
</dbReference>
<accession>A0AAE1RN35</accession>
<dbReference type="Pfam" id="PF01789">
    <property type="entry name" value="PsbP"/>
    <property type="match status" value="1"/>
</dbReference>
<dbReference type="GO" id="GO:0015979">
    <property type="term" value="P:photosynthesis"/>
    <property type="evidence" value="ECO:0007669"/>
    <property type="project" value="InterPro"/>
</dbReference>
<dbReference type="EMBL" id="JAVYJV010000013">
    <property type="protein sequence ID" value="KAK4355439.1"/>
    <property type="molecule type" value="Genomic_DNA"/>
</dbReference>
<evidence type="ECO:0000256" key="1">
    <source>
        <dbReference type="ARBA" id="ARBA00004334"/>
    </source>
</evidence>
<organism evidence="3 4">
    <name type="scientific">Anisodus tanguticus</name>
    <dbReference type="NCBI Taxonomy" id="243964"/>
    <lineage>
        <taxon>Eukaryota</taxon>
        <taxon>Viridiplantae</taxon>
        <taxon>Streptophyta</taxon>
        <taxon>Embryophyta</taxon>
        <taxon>Tracheophyta</taxon>
        <taxon>Spermatophyta</taxon>
        <taxon>Magnoliopsida</taxon>
        <taxon>eudicotyledons</taxon>
        <taxon>Gunneridae</taxon>
        <taxon>Pentapetalae</taxon>
        <taxon>asterids</taxon>
        <taxon>lamiids</taxon>
        <taxon>Solanales</taxon>
        <taxon>Solanaceae</taxon>
        <taxon>Solanoideae</taxon>
        <taxon>Hyoscyameae</taxon>
        <taxon>Anisodus</taxon>
    </lineage>
</organism>
<dbReference type="AlphaFoldDB" id="A0AAE1RN35"/>
<dbReference type="PANTHER" id="PTHR31407">
    <property type="match status" value="1"/>
</dbReference>